<sequence length="565" mass="61504">MDSPFVSFKPKPVSPDGVAQPYFGAGDVVERRQCAEAAQPDAASSLPMDERPIVTRASYDEDRPIAPPRAPYDEDGPLRPLNVGALSNAEDDASLPPSCASRFGGYTLAALNFNAKRVPFSPFDEAVDGKLGSVYTRLTETLLARGDWERKAALRNKATGEMKLPSTYSVLLGTAQGKGVPWGRLGYGIWPPPLVNYNRGFDILTRKGKMAATLETARVDCAGEWPAGMPAELTCGAAVRSTDKWELAPQNFVFHPSKGDSNPLSALRSAYAACAAAAEASGMGKAGSRWILKPSEGAKGEGIFIETELEAIEEHLRKQEEKAGAGEAVSSWVVQKYIHNPLLLKAGNRKFDMRCWILVDAKFNIHLYKHGVLRVAAASYNADDIKDIHSHLTNHCIATTHAEYGKYEATNELFYAAFDQELIERYPELAAQARGTPANGSVLESVVLPQVRRLVVQSMLAARERLASDGEYYQPFQLYGYDFLVDAELRVWLCEINASPAVADELLPDLVKALVRTAIDPICPPCVELMGAEASAQYDAEASAAAERGDVFETLYTSPPKEETP</sequence>
<evidence type="ECO:0000256" key="7">
    <source>
        <dbReference type="ARBA" id="ARBA00022840"/>
    </source>
</evidence>
<evidence type="ECO:0000256" key="12">
    <source>
        <dbReference type="ARBA" id="ARBA00041021"/>
    </source>
</evidence>
<dbReference type="SUPFAM" id="SSF56059">
    <property type="entry name" value="Glutathione synthetase ATP-binding domain-like"/>
    <property type="match status" value="1"/>
</dbReference>
<accession>A0A0M0JLV3</accession>
<evidence type="ECO:0000256" key="14">
    <source>
        <dbReference type="SAM" id="MobiDB-lite"/>
    </source>
</evidence>
<keyword evidence="9" id="KW-0630">Potassium</keyword>
<evidence type="ECO:0000256" key="4">
    <source>
        <dbReference type="ARBA" id="ARBA00011245"/>
    </source>
</evidence>
<keyword evidence="8" id="KW-0460">Magnesium</keyword>
<evidence type="ECO:0000256" key="8">
    <source>
        <dbReference type="ARBA" id="ARBA00022842"/>
    </source>
</evidence>
<evidence type="ECO:0000256" key="5">
    <source>
        <dbReference type="ARBA" id="ARBA00022598"/>
    </source>
</evidence>
<dbReference type="GO" id="GO:0004835">
    <property type="term" value="F:tubulin-tyrosine ligase activity"/>
    <property type="evidence" value="ECO:0007669"/>
    <property type="project" value="UniProtKB-EC"/>
</dbReference>
<name>A0A0M0JLV3_9EUKA</name>
<dbReference type="Proteomes" id="UP000037460">
    <property type="component" value="Unassembled WGS sequence"/>
</dbReference>
<feature type="region of interest" description="Disordered" evidence="14">
    <location>
        <begin position="1"/>
        <end position="84"/>
    </location>
</feature>
<dbReference type="GO" id="GO:0005524">
    <property type="term" value="F:ATP binding"/>
    <property type="evidence" value="ECO:0007669"/>
    <property type="project" value="UniProtKB-KW"/>
</dbReference>
<evidence type="ECO:0000256" key="10">
    <source>
        <dbReference type="ARBA" id="ARBA00037791"/>
    </source>
</evidence>
<evidence type="ECO:0000256" key="9">
    <source>
        <dbReference type="ARBA" id="ARBA00022958"/>
    </source>
</evidence>
<dbReference type="PANTHER" id="PTHR46570">
    <property type="entry name" value="TUBULIN--TYROSINE LIGASE"/>
    <property type="match status" value="1"/>
</dbReference>
<dbReference type="Gene3D" id="3.30.470.20">
    <property type="entry name" value="ATP-grasp fold, B domain"/>
    <property type="match status" value="1"/>
</dbReference>
<dbReference type="InterPro" id="IPR004344">
    <property type="entry name" value="TTL/TTLL_fam"/>
</dbReference>
<evidence type="ECO:0000313" key="16">
    <source>
        <dbReference type="Proteomes" id="UP000037460"/>
    </source>
</evidence>
<evidence type="ECO:0000256" key="6">
    <source>
        <dbReference type="ARBA" id="ARBA00022741"/>
    </source>
</evidence>
<dbReference type="PANTHER" id="PTHR46570:SF1">
    <property type="entry name" value="TUBULIN--TYROSINE LIGASE"/>
    <property type="match status" value="1"/>
</dbReference>
<evidence type="ECO:0000256" key="2">
    <source>
        <dbReference type="ARBA" id="ARBA00001958"/>
    </source>
</evidence>
<comment type="cofactor">
    <cofactor evidence="1">
        <name>Mg(2+)</name>
        <dbReference type="ChEBI" id="CHEBI:18420"/>
    </cofactor>
</comment>
<dbReference type="EC" id="6.3.2.25" evidence="11"/>
<keyword evidence="6" id="KW-0547">Nucleotide-binding</keyword>
<dbReference type="GO" id="GO:0000226">
    <property type="term" value="P:microtubule cytoskeleton organization"/>
    <property type="evidence" value="ECO:0007669"/>
    <property type="project" value="TreeGrafter"/>
</dbReference>
<keyword evidence="16" id="KW-1185">Reference proteome</keyword>
<protein>
    <recommendedName>
        <fullName evidence="12">Tubulin--tyrosine ligase</fullName>
        <ecNumber evidence="11">6.3.2.25</ecNumber>
    </recommendedName>
</protein>
<dbReference type="PROSITE" id="PS51221">
    <property type="entry name" value="TTL"/>
    <property type="match status" value="1"/>
</dbReference>
<feature type="compositionally biased region" description="Basic and acidic residues" evidence="14">
    <location>
        <begin position="48"/>
        <end position="64"/>
    </location>
</feature>
<comment type="similarity">
    <text evidence="3">Belongs to the tubulin--tyrosine ligase family.</text>
</comment>
<comment type="catalytic activity">
    <reaction evidence="13">
        <text>C-terminal L-alpha-aminoacyl-L-glutamyl-L-glutamyl-[tubulin] + L-tyrosine + ATP = C-terminal L-alpha-aminoacyl-L-glutamyl-L-glutamyl-L-tyrosyl-[tubulin] + ADP + phosphate + H(+)</text>
        <dbReference type="Rhea" id="RHEA:17605"/>
        <dbReference type="Rhea" id="RHEA-COMP:16434"/>
        <dbReference type="Rhea" id="RHEA-COMP:16435"/>
        <dbReference type="ChEBI" id="CHEBI:15378"/>
        <dbReference type="ChEBI" id="CHEBI:30616"/>
        <dbReference type="ChEBI" id="CHEBI:43474"/>
        <dbReference type="ChEBI" id="CHEBI:58315"/>
        <dbReference type="ChEBI" id="CHEBI:149554"/>
        <dbReference type="ChEBI" id="CHEBI:149555"/>
        <dbReference type="ChEBI" id="CHEBI:456216"/>
        <dbReference type="EC" id="6.3.2.25"/>
    </reaction>
</comment>
<comment type="function">
    <text evidence="10">Catalyzes the post-translational addition of a tyrosine to the C-terminal end of detyrosinated alpha-tubulin.</text>
</comment>
<reference evidence="16" key="1">
    <citation type="journal article" date="2015" name="PLoS Genet.">
        <title>Genome Sequence and Transcriptome Analyses of Chrysochromulina tobin: Metabolic Tools for Enhanced Algal Fitness in the Prominent Order Prymnesiales (Haptophyceae).</title>
        <authorList>
            <person name="Hovde B.T."/>
            <person name="Deodato C.R."/>
            <person name="Hunsperger H.M."/>
            <person name="Ryken S.A."/>
            <person name="Yost W."/>
            <person name="Jha R.K."/>
            <person name="Patterson J."/>
            <person name="Monnat R.J. Jr."/>
            <person name="Barlow S.B."/>
            <person name="Starkenburg S.R."/>
            <person name="Cattolico R.A."/>
        </authorList>
    </citation>
    <scope>NUCLEOTIDE SEQUENCE</scope>
    <source>
        <strain evidence="16">CCMP291</strain>
    </source>
</reference>
<organism evidence="15 16">
    <name type="scientific">Chrysochromulina tobinii</name>
    <dbReference type="NCBI Taxonomy" id="1460289"/>
    <lineage>
        <taxon>Eukaryota</taxon>
        <taxon>Haptista</taxon>
        <taxon>Haptophyta</taxon>
        <taxon>Prymnesiophyceae</taxon>
        <taxon>Prymnesiales</taxon>
        <taxon>Chrysochromulinaceae</taxon>
        <taxon>Chrysochromulina</taxon>
    </lineage>
</organism>
<gene>
    <name evidence="15" type="ORF">Ctob_010140</name>
</gene>
<keyword evidence="5 15" id="KW-0436">Ligase</keyword>
<dbReference type="InterPro" id="IPR052492">
    <property type="entry name" value="Tubulin-tyrosine_ligase"/>
</dbReference>
<comment type="caution">
    <text evidence="15">The sequence shown here is derived from an EMBL/GenBank/DDBJ whole genome shotgun (WGS) entry which is preliminary data.</text>
</comment>
<evidence type="ECO:0000256" key="3">
    <source>
        <dbReference type="ARBA" id="ARBA00006820"/>
    </source>
</evidence>
<comment type="subunit">
    <text evidence="4">Monomer.</text>
</comment>
<evidence type="ECO:0000256" key="1">
    <source>
        <dbReference type="ARBA" id="ARBA00001946"/>
    </source>
</evidence>
<comment type="cofactor">
    <cofactor evidence="2">
        <name>K(+)</name>
        <dbReference type="ChEBI" id="CHEBI:29103"/>
    </cofactor>
</comment>
<dbReference type="OrthoDB" id="202825at2759"/>
<dbReference type="Pfam" id="PF03133">
    <property type="entry name" value="TTL"/>
    <property type="match status" value="1"/>
</dbReference>
<evidence type="ECO:0000256" key="13">
    <source>
        <dbReference type="ARBA" id="ARBA00047950"/>
    </source>
</evidence>
<evidence type="ECO:0000256" key="11">
    <source>
        <dbReference type="ARBA" id="ARBA00038960"/>
    </source>
</evidence>
<dbReference type="AlphaFoldDB" id="A0A0M0JLV3"/>
<evidence type="ECO:0000313" key="15">
    <source>
        <dbReference type="EMBL" id="KOO27317.1"/>
    </source>
</evidence>
<dbReference type="GO" id="GO:0005876">
    <property type="term" value="C:spindle microtubule"/>
    <property type="evidence" value="ECO:0007669"/>
    <property type="project" value="TreeGrafter"/>
</dbReference>
<dbReference type="EMBL" id="JWZX01002731">
    <property type="protein sequence ID" value="KOO27317.1"/>
    <property type="molecule type" value="Genomic_DNA"/>
</dbReference>
<proteinExistence type="inferred from homology"/>
<keyword evidence="7" id="KW-0067">ATP-binding</keyword>